<reference evidence="3 4" key="1">
    <citation type="submission" date="2022-10" db="EMBL/GenBank/DDBJ databases">
        <title>Comparative genomic analysis of Cohnella hashimotonis sp. nov., isolated from the International Space Station.</title>
        <authorList>
            <person name="Simpson A."/>
            <person name="Venkateswaran K."/>
        </authorList>
    </citation>
    <scope>NUCLEOTIDE SEQUENCE [LARGE SCALE GENOMIC DNA]</scope>
    <source>
        <strain evidence="3 4">DSM 18997</strain>
    </source>
</reference>
<dbReference type="Pfam" id="PF08179">
    <property type="entry name" value="SspP"/>
    <property type="match status" value="1"/>
</dbReference>
<evidence type="ECO:0000313" key="3">
    <source>
        <dbReference type="EMBL" id="MDG0793964.1"/>
    </source>
</evidence>
<organism evidence="3 4">
    <name type="scientific">Cohnella ginsengisoli</name>
    <dbReference type="NCBI Taxonomy" id="425004"/>
    <lineage>
        <taxon>Bacteria</taxon>
        <taxon>Bacillati</taxon>
        <taxon>Bacillota</taxon>
        <taxon>Bacilli</taxon>
        <taxon>Bacillales</taxon>
        <taxon>Paenibacillaceae</taxon>
        <taxon>Cohnella</taxon>
    </lineage>
</organism>
<keyword evidence="1" id="KW-0749">Sporulation</keyword>
<evidence type="ECO:0000313" key="4">
    <source>
        <dbReference type="Proteomes" id="UP001153387"/>
    </source>
</evidence>
<proteinExistence type="predicted"/>
<dbReference type="GO" id="GO:0030435">
    <property type="term" value="P:sporulation resulting in formation of a cellular spore"/>
    <property type="evidence" value="ECO:0007669"/>
    <property type="project" value="UniProtKB-KW"/>
</dbReference>
<name>A0A9X4KKJ4_9BACL</name>
<gene>
    <name evidence="3" type="ORF">OMP38_26425</name>
</gene>
<evidence type="ECO:0000256" key="2">
    <source>
        <dbReference type="SAM" id="MobiDB-lite"/>
    </source>
</evidence>
<evidence type="ECO:0000256" key="1">
    <source>
        <dbReference type="ARBA" id="ARBA00022969"/>
    </source>
</evidence>
<protein>
    <submittedName>
        <fullName evidence="3">Small acid-soluble spore protein P</fullName>
    </submittedName>
</protein>
<accession>A0A9X4KKJ4</accession>
<dbReference type="Proteomes" id="UP001153387">
    <property type="component" value="Unassembled WGS sequence"/>
</dbReference>
<sequence length="51" mass="5662">MSKPKSQPVPEANPQEERDERSPGHRGGQEPLSGSKKVKNRNHVSHHNPQG</sequence>
<keyword evidence="4" id="KW-1185">Reference proteome</keyword>
<feature type="region of interest" description="Disordered" evidence="2">
    <location>
        <begin position="1"/>
        <end position="51"/>
    </location>
</feature>
<feature type="compositionally biased region" description="Basic residues" evidence="2">
    <location>
        <begin position="36"/>
        <end position="51"/>
    </location>
</feature>
<dbReference type="EMBL" id="JAPDHZ010000006">
    <property type="protein sequence ID" value="MDG0793964.1"/>
    <property type="molecule type" value="Genomic_DNA"/>
</dbReference>
<dbReference type="AlphaFoldDB" id="A0A9X4KKJ4"/>
<comment type="caution">
    <text evidence="3">The sequence shown here is derived from an EMBL/GenBank/DDBJ whole genome shotgun (WGS) entry which is preliminary data.</text>
</comment>
<dbReference type="RefSeq" id="WP_277567741.1">
    <property type="nucleotide sequence ID" value="NZ_JAPDHZ010000006.1"/>
</dbReference>
<dbReference type="InterPro" id="IPR012614">
    <property type="entry name" value="SASP_SspP"/>
</dbReference>